<dbReference type="PANTHER" id="PTHR13315:SF0">
    <property type="entry name" value="METALLOPHOSPHOESTERASE 1"/>
    <property type="match status" value="1"/>
</dbReference>
<protein>
    <submittedName>
        <fullName evidence="12">Metallophosphoesterase 1 putative</fullName>
    </submittedName>
</protein>
<dbReference type="Pfam" id="PF00149">
    <property type="entry name" value="Metallophos"/>
    <property type="match status" value="1"/>
</dbReference>
<evidence type="ECO:0000256" key="7">
    <source>
        <dbReference type="ARBA" id="ARBA00022989"/>
    </source>
</evidence>
<keyword evidence="6" id="KW-0378">Hydrolase</keyword>
<dbReference type="GO" id="GO:0006506">
    <property type="term" value="P:GPI anchor biosynthetic process"/>
    <property type="evidence" value="ECO:0007669"/>
    <property type="project" value="InterPro"/>
</dbReference>
<dbReference type="AlphaFoldDB" id="F0WQI9"/>
<accession>F0WQI9</accession>
<dbReference type="InterPro" id="IPR033308">
    <property type="entry name" value="PGAP5/Cdc1/Ted1"/>
</dbReference>
<evidence type="ECO:0000256" key="1">
    <source>
        <dbReference type="ARBA" id="ARBA00001936"/>
    </source>
</evidence>
<evidence type="ECO:0000256" key="4">
    <source>
        <dbReference type="ARBA" id="ARBA00022692"/>
    </source>
</evidence>
<feature type="domain" description="Calcineurin-like phosphoesterase" evidence="11">
    <location>
        <begin position="39"/>
        <end position="259"/>
    </location>
</feature>
<dbReference type="PANTHER" id="PTHR13315">
    <property type="entry name" value="METALLO PHOSPHOESTERASE RELATED"/>
    <property type="match status" value="1"/>
</dbReference>
<proteinExistence type="inferred from homology"/>
<keyword evidence="5" id="KW-0479">Metal-binding</keyword>
<comment type="similarity">
    <text evidence="3">Belongs to the metallophosphoesterase superfamily. MPPE1 family.</text>
</comment>
<evidence type="ECO:0000256" key="9">
    <source>
        <dbReference type="ARBA" id="ARBA00023211"/>
    </source>
</evidence>
<dbReference type="GO" id="GO:0046872">
    <property type="term" value="F:metal ion binding"/>
    <property type="evidence" value="ECO:0007669"/>
    <property type="project" value="UniProtKB-KW"/>
</dbReference>
<organism evidence="12">
    <name type="scientific">Albugo laibachii Nc14</name>
    <dbReference type="NCBI Taxonomy" id="890382"/>
    <lineage>
        <taxon>Eukaryota</taxon>
        <taxon>Sar</taxon>
        <taxon>Stramenopiles</taxon>
        <taxon>Oomycota</taxon>
        <taxon>Peronosporomycetes</taxon>
        <taxon>Albuginales</taxon>
        <taxon>Albuginaceae</taxon>
        <taxon>Albugo</taxon>
    </lineage>
</organism>
<dbReference type="SUPFAM" id="SSF56300">
    <property type="entry name" value="Metallo-dependent phosphatases"/>
    <property type="match status" value="1"/>
</dbReference>
<comment type="cofactor">
    <cofactor evidence="1">
        <name>Mn(2+)</name>
        <dbReference type="ChEBI" id="CHEBI:29035"/>
    </cofactor>
</comment>
<reference evidence="12" key="1">
    <citation type="journal article" date="2011" name="PLoS Biol.">
        <title>Gene gain and loss during evolution of obligate parasitism in the white rust pathogen of Arabidopsis thaliana.</title>
        <authorList>
            <person name="Kemen E."/>
            <person name="Gardiner A."/>
            <person name="Schultz-Larsen T."/>
            <person name="Kemen A.C."/>
            <person name="Balmuth A.L."/>
            <person name="Robert-Seilaniantz A."/>
            <person name="Bailey K."/>
            <person name="Holub E."/>
            <person name="Studholme D.J."/>
            <person name="Maclean D."/>
            <person name="Jones J.D."/>
        </authorList>
    </citation>
    <scope>NUCLEOTIDE SEQUENCE</scope>
</reference>
<keyword evidence="8 10" id="KW-0472">Membrane</keyword>
<evidence type="ECO:0000259" key="11">
    <source>
        <dbReference type="Pfam" id="PF00149"/>
    </source>
</evidence>
<evidence type="ECO:0000256" key="10">
    <source>
        <dbReference type="SAM" id="Phobius"/>
    </source>
</evidence>
<dbReference type="EMBL" id="FR824269">
    <property type="protein sequence ID" value="CCA24167.1"/>
    <property type="molecule type" value="Genomic_DNA"/>
</dbReference>
<name>F0WQI9_9STRA</name>
<dbReference type="GO" id="GO:0016020">
    <property type="term" value="C:membrane"/>
    <property type="evidence" value="ECO:0007669"/>
    <property type="project" value="UniProtKB-SubCell"/>
</dbReference>
<evidence type="ECO:0000256" key="3">
    <source>
        <dbReference type="ARBA" id="ARBA00008895"/>
    </source>
</evidence>
<evidence type="ECO:0000313" key="13">
    <source>
        <dbReference type="EMBL" id="CCA24167.1"/>
    </source>
</evidence>
<evidence type="ECO:0000256" key="6">
    <source>
        <dbReference type="ARBA" id="ARBA00022801"/>
    </source>
</evidence>
<evidence type="ECO:0000256" key="5">
    <source>
        <dbReference type="ARBA" id="ARBA00022723"/>
    </source>
</evidence>
<dbReference type="Gene3D" id="3.60.21.10">
    <property type="match status" value="1"/>
</dbReference>
<dbReference type="HOGENOM" id="CLU_047168_2_0_1"/>
<keyword evidence="9" id="KW-0464">Manganese</keyword>
<reference evidence="12" key="2">
    <citation type="submission" date="2011-02" db="EMBL/GenBank/DDBJ databases">
        <authorList>
            <person name="MacLean D."/>
        </authorList>
    </citation>
    <scope>NUCLEOTIDE SEQUENCE</scope>
</reference>
<dbReference type="GO" id="GO:0016787">
    <property type="term" value="F:hydrolase activity"/>
    <property type="evidence" value="ECO:0007669"/>
    <property type="project" value="UniProtKB-KW"/>
</dbReference>
<feature type="transmembrane region" description="Helical" evidence="10">
    <location>
        <begin position="317"/>
        <end position="339"/>
    </location>
</feature>
<sequence>MNKRLGILFLSPMMLQISTFYLASWYCRLHGDRNAVDAVVLSDVHLLGHRRRNVLERVWSDWQIMISVMVVVHVHRPKLLIVLGDQLDEGGFPTQQRYVRRFFGIFSHPRVKTLFVLGNHDVSLIFQEELIRYENAFGASNSVYHVNGASFVVLNTIALDNDIPSRNIAKVQAQRFLSDLSRNWTKREHKVILLTHFPLYRVNDLDCGDFRRNERGHVTYLHPSWPYQVHHQVLSKNLSTYLLETIRPSLVLSGHTHAYCALHHPVRSENASNMSISEHTIPTFAWSQRPDPSYAVLQLNSSALSRIQLCYLPDERVIGTMYLFLIPILLVIFQASSLFKNPRAHRYFDQVPNHIICT</sequence>
<dbReference type="EMBL" id="FR824245">
    <property type="protein sequence ID" value="CCA23598.1"/>
    <property type="molecule type" value="Genomic_DNA"/>
</dbReference>
<dbReference type="InterPro" id="IPR029052">
    <property type="entry name" value="Metallo-depent_PP-like"/>
</dbReference>
<evidence type="ECO:0000313" key="12">
    <source>
        <dbReference type="EMBL" id="CCA23598.1"/>
    </source>
</evidence>
<comment type="subcellular location">
    <subcellularLocation>
        <location evidence="2">Membrane</location>
        <topology evidence="2">Multi-pass membrane protein</topology>
    </subcellularLocation>
</comment>
<keyword evidence="7 10" id="KW-1133">Transmembrane helix</keyword>
<gene>
    <name evidence="12" type="primary">AlNc14C200G8659</name>
    <name evidence="13" type="synonym">AlNc14C224G9188</name>
    <name evidence="12" type="ORF">ALNC14_097420</name>
    <name evidence="13" type="ORF">ALNC14_103110</name>
</gene>
<keyword evidence="4 10" id="KW-0812">Transmembrane</keyword>
<evidence type="ECO:0000256" key="8">
    <source>
        <dbReference type="ARBA" id="ARBA00023136"/>
    </source>
</evidence>
<dbReference type="InterPro" id="IPR004843">
    <property type="entry name" value="Calcineurin-like_PHP"/>
</dbReference>
<evidence type="ECO:0000256" key="2">
    <source>
        <dbReference type="ARBA" id="ARBA00004141"/>
    </source>
</evidence>